<gene>
    <name evidence="9" type="ORF">AMS66_11025</name>
</gene>
<feature type="transmembrane region" description="Helical" evidence="7">
    <location>
        <begin position="157"/>
        <end position="176"/>
    </location>
</feature>
<dbReference type="GO" id="GO:0005886">
    <property type="term" value="C:plasma membrane"/>
    <property type="evidence" value="ECO:0007669"/>
    <property type="project" value="UniProtKB-SubCell"/>
</dbReference>
<dbReference type="InterPro" id="IPR011701">
    <property type="entry name" value="MFS"/>
</dbReference>
<name>A0A0M9BPJ3_9BACL</name>
<organism evidence="9 10">
    <name type="scientific">Paenibacillus xylanivorans</name>
    <dbReference type="NCBI Taxonomy" id="1705561"/>
    <lineage>
        <taxon>Bacteria</taxon>
        <taxon>Bacillati</taxon>
        <taxon>Bacillota</taxon>
        <taxon>Bacilli</taxon>
        <taxon>Bacillales</taxon>
        <taxon>Paenibacillaceae</taxon>
        <taxon>Paenibacillus</taxon>
    </lineage>
</organism>
<proteinExistence type="inferred from homology"/>
<keyword evidence="10" id="KW-1185">Reference proteome</keyword>
<reference evidence="9 10" key="1">
    <citation type="submission" date="2015-08" db="EMBL/GenBank/DDBJ databases">
        <title>Draft genome sequence of cellulolytic and xylanolytic Paenibacillus sp. A59, isolated from a decaying forest soil from Patagonia, Argentina.</title>
        <authorList>
            <person name="Ghio S."/>
            <person name="Caceres A.M."/>
            <person name="Talia P."/>
            <person name="Grasso D."/>
            <person name="Campos E."/>
        </authorList>
    </citation>
    <scope>NUCLEOTIDE SEQUENCE [LARGE SCALE GENOMIC DNA]</scope>
    <source>
        <strain evidence="9 10">A59</strain>
    </source>
</reference>
<feature type="transmembrane region" description="Helical" evidence="7">
    <location>
        <begin position="206"/>
        <end position="224"/>
    </location>
</feature>
<feature type="transmembrane region" description="Helical" evidence="7">
    <location>
        <begin position="39"/>
        <end position="58"/>
    </location>
</feature>
<dbReference type="InterPro" id="IPR051788">
    <property type="entry name" value="MFS_Transporter"/>
</dbReference>
<feature type="transmembrane region" description="Helical" evidence="7">
    <location>
        <begin position="70"/>
        <end position="88"/>
    </location>
</feature>
<dbReference type="OrthoDB" id="1674541at2"/>
<keyword evidence="3" id="KW-0813">Transport</keyword>
<comment type="subcellular location">
    <subcellularLocation>
        <location evidence="1">Cell membrane</location>
        <topology evidence="1">Multi-pass membrane protein</topology>
    </subcellularLocation>
</comment>
<evidence type="ECO:0000256" key="4">
    <source>
        <dbReference type="ARBA" id="ARBA00022692"/>
    </source>
</evidence>
<dbReference type="GO" id="GO:0022857">
    <property type="term" value="F:transmembrane transporter activity"/>
    <property type="evidence" value="ECO:0007669"/>
    <property type="project" value="InterPro"/>
</dbReference>
<evidence type="ECO:0000259" key="8">
    <source>
        <dbReference type="PROSITE" id="PS50850"/>
    </source>
</evidence>
<evidence type="ECO:0000256" key="1">
    <source>
        <dbReference type="ARBA" id="ARBA00004651"/>
    </source>
</evidence>
<comment type="similarity">
    <text evidence="2">Belongs to the major facilitator superfamily.</text>
</comment>
<keyword evidence="4 7" id="KW-0812">Transmembrane</keyword>
<protein>
    <submittedName>
        <fullName evidence="9">Fucose permease</fullName>
    </submittedName>
</protein>
<dbReference type="EMBL" id="LITU01000053">
    <property type="protein sequence ID" value="KOY16393.1"/>
    <property type="molecule type" value="Genomic_DNA"/>
</dbReference>
<feature type="transmembrane region" description="Helical" evidence="7">
    <location>
        <begin position="244"/>
        <end position="263"/>
    </location>
</feature>
<evidence type="ECO:0000313" key="9">
    <source>
        <dbReference type="EMBL" id="KOY16393.1"/>
    </source>
</evidence>
<dbReference type="SUPFAM" id="SSF103473">
    <property type="entry name" value="MFS general substrate transporter"/>
    <property type="match status" value="1"/>
</dbReference>
<dbReference type="Gene3D" id="1.20.1250.20">
    <property type="entry name" value="MFS general substrate transporter like domains"/>
    <property type="match status" value="2"/>
</dbReference>
<dbReference type="RefSeq" id="WP_053780836.1">
    <property type="nucleotide sequence ID" value="NZ_LITU01000053.1"/>
</dbReference>
<dbReference type="PATRIC" id="fig|1705561.3.peg.2071"/>
<dbReference type="InterPro" id="IPR020846">
    <property type="entry name" value="MFS_dom"/>
</dbReference>
<feature type="transmembrane region" description="Helical" evidence="7">
    <location>
        <begin position="131"/>
        <end position="151"/>
    </location>
</feature>
<dbReference type="Proteomes" id="UP000037688">
    <property type="component" value="Unassembled WGS sequence"/>
</dbReference>
<evidence type="ECO:0000256" key="5">
    <source>
        <dbReference type="ARBA" id="ARBA00022989"/>
    </source>
</evidence>
<dbReference type="PROSITE" id="PS50850">
    <property type="entry name" value="MFS"/>
    <property type="match status" value="1"/>
</dbReference>
<dbReference type="InterPro" id="IPR036259">
    <property type="entry name" value="MFS_trans_sf"/>
</dbReference>
<dbReference type="PANTHER" id="PTHR23514">
    <property type="entry name" value="BYPASS OF STOP CODON PROTEIN 6"/>
    <property type="match status" value="1"/>
</dbReference>
<feature type="transmembrane region" description="Helical" evidence="7">
    <location>
        <begin position="275"/>
        <end position="294"/>
    </location>
</feature>
<keyword evidence="6 7" id="KW-0472">Membrane</keyword>
<comment type="caution">
    <text evidence="9">The sequence shown here is derived from an EMBL/GenBank/DDBJ whole genome shotgun (WGS) entry which is preliminary data.</text>
</comment>
<dbReference type="AlphaFoldDB" id="A0A0M9BPJ3"/>
<dbReference type="Pfam" id="PF07690">
    <property type="entry name" value="MFS_1"/>
    <property type="match status" value="1"/>
</dbReference>
<evidence type="ECO:0000256" key="2">
    <source>
        <dbReference type="ARBA" id="ARBA00008335"/>
    </source>
</evidence>
<feature type="transmembrane region" description="Helical" evidence="7">
    <location>
        <begin position="333"/>
        <end position="351"/>
    </location>
</feature>
<feature type="transmembrane region" description="Helical" evidence="7">
    <location>
        <begin position="300"/>
        <end position="321"/>
    </location>
</feature>
<feature type="transmembrane region" description="Helical" evidence="7">
    <location>
        <begin position="94"/>
        <end position="119"/>
    </location>
</feature>
<evidence type="ECO:0000313" key="10">
    <source>
        <dbReference type="Proteomes" id="UP000037688"/>
    </source>
</evidence>
<evidence type="ECO:0000256" key="6">
    <source>
        <dbReference type="ARBA" id="ARBA00023136"/>
    </source>
</evidence>
<evidence type="ECO:0000256" key="7">
    <source>
        <dbReference type="SAM" id="Phobius"/>
    </source>
</evidence>
<dbReference type="PANTHER" id="PTHR23514:SF3">
    <property type="entry name" value="BYPASS OF STOP CODON PROTEIN 6"/>
    <property type="match status" value="1"/>
</dbReference>
<accession>A0A0M9BPJ3</accession>
<evidence type="ECO:0000256" key="3">
    <source>
        <dbReference type="ARBA" id="ARBA00022448"/>
    </source>
</evidence>
<feature type="transmembrane region" description="Helical" evidence="7">
    <location>
        <begin position="357"/>
        <end position="380"/>
    </location>
</feature>
<sequence>MRRIFALSCGFYLLIGITSVVLGALLPVLLTHYERGYSDGGFLLFLQFIGFLVGVLVAPSMTTRIGRKSMLTIALICIVAAYAVLGFLPSWSVVLLLTILVGFGSGIIEPSVGAFTIEFTENQKAVAMSKLDVFFALGALLIPAVAALYIWLDLWHLTFYTVSALSLILMLVWVTMPTSAASYLKQAGENTASHAAGRARYARKHLGLLTIFVIFFFIYMGLELGLMNFLPSILVERLQLQESVASLSVSILWIAMIIGRLFSGKIAEAVNYMSFLIWSTVGTLLFTVAMVFVTGQWATYVLIFGTGLFMSGLFCIALVYANILIPGMTERTTSILIASGGIGGAILQYVTGWSMSAWPVVNTIWILAGFCLILLFTLFLSQLWNVRNSTLSGTLAHPSKEI</sequence>
<feature type="domain" description="Major facilitator superfamily (MFS) profile" evidence="8">
    <location>
        <begin position="4"/>
        <end position="386"/>
    </location>
</feature>
<keyword evidence="5 7" id="KW-1133">Transmembrane helix</keyword>